<dbReference type="EMBL" id="CP001144">
    <property type="protein sequence ID" value="ACH77140.1"/>
    <property type="molecule type" value="Genomic_DNA"/>
</dbReference>
<accession>A0A6C7A1X7</accession>
<dbReference type="KEGG" id="sed:SeD_A1043"/>
<evidence type="ECO:0000313" key="2">
    <source>
        <dbReference type="EMBL" id="ACH77140.1"/>
    </source>
</evidence>
<reference evidence="2 3" key="1">
    <citation type="journal article" date="2011" name="J. Bacteriol.">
        <title>Comparative genomics of 28 Salmonella enterica isolates: evidence for CRISPR-mediated adaptive sublineage evolution.</title>
        <authorList>
            <person name="Fricke W.F."/>
            <person name="Mammel M.K."/>
            <person name="McDermott P.F."/>
            <person name="Tartera C."/>
            <person name="White D.G."/>
            <person name="Leclerc J.E."/>
            <person name="Ravel J."/>
            <person name="Cebula T.A."/>
        </authorList>
    </citation>
    <scope>NUCLEOTIDE SEQUENCE [LARGE SCALE GENOMIC DNA]</scope>
    <source>
        <strain evidence="2 3">CT_02021853</strain>
    </source>
</reference>
<proteinExistence type="predicted"/>
<evidence type="ECO:0000256" key="1">
    <source>
        <dbReference type="SAM" id="MobiDB-lite"/>
    </source>
</evidence>
<sequence length="37" mass="4151">MKLNSQKTEIKTPQTGRGDEKRNELAVATLKIDHEIG</sequence>
<gene>
    <name evidence="2" type="ordered locus">SeD_A1043</name>
</gene>
<evidence type="ECO:0000313" key="3">
    <source>
        <dbReference type="Proteomes" id="UP000008322"/>
    </source>
</evidence>
<organism evidence="2 3">
    <name type="scientific">Salmonella dublin (strain CT_02021853)</name>
    <dbReference type="NCBI Taxonomy" id="439851"/>
    <lineage>
        <taxon>Bacteria</taxon>
        <taxon>Pseudomonadati</taxon>
        <taxon>Pseudomonadota</taxon>
        <taxon>Gammaproteobacteria</taxon>
        <taxon>Enterobacterales</taxon>
        <taxon>Enterobacteriaceae</taxon>
        <taxon>Salmonella</taxon>
    </lineage>
</organism>
<dbReference type="AlphaFoldDB" id="A0A6C7A1X7"/>
<protein>
    <submittedName>
        <fullName evidence="2">Uncharacterized protein</fullName>
    </submittedName>
</protein>
<feature type="compositionally biased region" description="Polar residues" evidence="1">
    <location>
        <begin position="1"/>
        <end position="15"/>
    </location>
</feature>
<dbReference type="Proteomes" id="UP000008322">
    <property type="component" value="Chromosome"/>
</dbReference>
<feature type="region of interest" description="Disordered" evidence="1">
    <location>
        <begin position="1"/>
        <end position="23"/>
    </location>
</feature>
<name>A0A6C7A1X7_SALDC</name>